<dbReference type="SUPFAM" id="SSF53335">
    <property type="entry name" value="S-adenosyl-L-methionine-dependent methyltransferases"/>
    <property type="match status" value="1"/>
</dbReference>
<dbReference type="Proteomes" id="UP001595685">
    <property type="component" value="Unassembled WGS sequence"/>
</dbReference>
<reference evidence="4" key="1">
    <citation type="journal article" date="2019" name="Int. J. Syst. Evol. Microbiol.">
        <title>The Global Catalogue of Microorganisms (GCM) 10K type strain sequencing project: providing services to taxonomists for standard genome sequencing and annotation.</title>
        <authorList>
            <consortium name="The Broad Institute Genomics Platform"/>
            <consortium name="The Broad Institute Genome Sequencing Center for Infectious Disease"/>
            <person name="Wu L."/>
            <person name="Ma J."/>
        </authorList>
    </citation>
    <scope>NUCLEOTIDE SEQUENCE [LARGE SCALE GENOMIC DNA]</scope>
    <source>
        <strain evidence="4">NCAIM B.02333</strain>
    </source>
</reference>
<gene>
    <name evidence="3" type="ORF">ACFOLH_07715</name>
</gene>
<dbReference type="GO" id="GO:0008168">
    <property type="term" value="F:methyltransferase activity"/>
    <property type="evidence" value="ECO:0007669"/>
    <property type="project" value="UniProtKB-KW"/>
</dbReference>
<dbReference type="Gene3D" id="3.40.50.150">
    <property type="entry name" value="Vaccinia Virus protein VP39"/>
    <property type="match status" value="1"/>
</dbReference>
<dbReference type="CDD" id="cd02440">
    <property type="entry name" value="AdoMet_MTases"/>
    <property type="match status" value="1"/>
</dbReference>
<keyword evidence="4" id="KW-1185">Reference proteome</keyword>
<keyword evidence="3" id="KW-0489">Methyltransferase</keyword>
<sequence length="352" mass="38358">MTEPSDVTDPTVPSPTERPVTGPTDGFQGAPAPDGAARTPATEAEVEAAWQDTDLAQVLYHDWESGTYDDKWSISFDDRCISFAGDRFATAMGPAARTAPRPMGRALEIGAGTGFFSLNLRQAGWLRDVVVTDVSAGMVDVALRNAQHLGYDDVQGAVAGITDLPYPDDSFDVVLGHAVLHHVPDVEAGLRECLRVLRPGGRFVFAGEPTVVGDRYARALGRATWAVTTRVTHLPRLRERWARSKEELDESSRAAALEAVVDLHTFDPDELARTALRAGAVDVTTATEELLAAFLGWPVRTFEAAVNPERLGWGWAMFAYKGWQRLGAVDRVLNRVLPRAWFYDVSVTGTKP</sequence>
<comment type="caution">
    <text evidence="3">The sequence shown here is derived from an EMBL/GenBank/DDBJ whole genome shotgun (WGS) entry which is preliminary data.</text>
</comment>
<keyword evidence="3" id="KW-0808">Transferase</keyword>
<evidence type="ECO:0000313" key="4">
    <source>
        <dbReference type="Proteomes" id="UP001595685"/>
    </source>
</evidence>
<protein>
    <submittedName>
        <fullName evidence="3">Class I SAM-dependent methyltransferase</fullName>
        <ecNumber evidence="3">2.1.1.-</ecNumber>
    </submittedName>
</protein>
<accession>A0ABV7WEI3</accession>
<evidence type="ECO:0000259" key="2">
    <source>
        <dbReference type="Pfam" id="PF08241"/>
    </source>
</evidence>
<dbReference type="InterPro" id="IPR013216">
    <property type="entry name" value="Methyltransf_11"/>
</dbReference>
<feature type="region of interest" description="Disordered" evidence="1">
    <location>
        <begin position="1"/>
        <end position="41"/>
    </location>
</feature>
<evidence type="ECO:0000256" key="1">
    <source>
        <dbReference type="SAM" id="MobiDB-lite"/>
    </source>
</evidence>
<dbReference type="RefSeq" id="WP_340293700.1">
    <property type="nucleotide sequence ID" value="NZ_JBBEOI010000119.1"/>
</dbReference>
<dbReference type="EC" id="2.1.1.-" evidence="3"/>
<dbReference type="Pfam" id="PF08241">
    <property type="entry name" value="Methyltransf_11"/>
    <property type="match status" value="1"/>
</dbReference>
<dbReference type="PANTHER" id="PTHR43591">
    <property type="entry name" value="METHYLTRANSFERASE"/>
    <property type="match status" value="1"/>
</dbReference>
<feature type="domain" description="Methyltransferase type 11" evidence="2">
    <location>
        <begin position="107"/>
        <end position="205"/>
    </location>
</feature>
<proteinExistence type="predicted"/>
<name>A0ABV7WEI3_9MICO</name>
<dbReference type="GO" id="GO:0032259">
    <property type="term" value="P:methylation"/>
    <property type="evidence" value="ECO:0007669"/>
    <property type="project" value="UniProtKB-KW"/>
</dbReference>
<evidence type="ECO:0000313" key="3">
    <source>
        <dbReference type="EMBL" id="MFC3688226.1"/>
    </source>
</evidence>
<dbReference type="InterPro" id="IPR029063">
    <property type="entry name" value="SAM-dependent_MTases_sf"/>
</dbReference>
<dbReference type="EMBL" id="JBHRWW010000004">
    <property type="protein sequence ID" value="MFC3688226.1"/>
    <property type="molecule type" value="Genomic_DNA"/>
</dbReference>
<organism evidence="3 4">
    <name type="scientific">Aquipuribacter hungaricus</name>
    <dbReference type="NCBI Taxonomy" id="545624"/>
    <lineage>
        <taxon>Bacteria</taxon>
        <taxon>Bacillati</taxon>
        <taxon>Actinomycetota</taxon>
        <taxon>Actinomycetes</taxon>
        <taxon>Micrococcales</taxon>
        <taxon>Intrasporangiaceae</taxon>
        <taxon>Aquipuribacter</taxon>
    </lineage>
</organism>